<dbReference type="EMBL" id="JACWMT010000001">
    <property type="protein sequence ID" value="MBD1269157.1"/>
    <property type="molecule type" value="Genomic_DNA"/>
</dbReference>
<evidence type="ECO:0000313" key="6">
    <source>
        <dbReference type="Proteomes" id="UP000659061"/>
    </source>
</evidence>
<name>A0A8I0FWC2_9ACTN</name>
<sequence>MSDPRNQPPAPSQYLSQDQDQDTLLGRETHDPLDEGLTAPERWSAGEGYGTTAEEQRDGESFEQRLRQEQPDVDPEAEWSEDDLDDGEVGASRSGRLVDPEGGNGVDHVSELVGDDVGIDGAGASAEEAAVHVVEDE</sequence>
<keyword evidence="5" id="KW-1185">Reference proteome</keyword>
<feature type="region of interest" description="Disordered" evidence="1">
    <location>
        <begin position="1"/>
        <end position="137"/>
    </location>
</feature>
<evidence type="ECO:0000259" key="2">
    <source>
        <dbReference type="Pfam" id="PF18970"/>
    </source>
</evidence>
<dbReference type="EMBL" id="JACBZN010000001">
    <property type="protein sequence ID" value="NYI36934.1"/>
    <property type="molecule type" value="Genomic_DNA"/>
</dbReference>
<reference evidence="4 5" key="1">
    <citation type="submission" date="2020-07" db="EMBL/GenBank/DDBJ databases">
        <title>Sequencing the genomes of 1000 actinobacteria strains.</title>
        <authorList>
            <person name="Klenk H.-P."/>
        </authorList>
    </citation>
    <scope>NUCLEOTIDE SEQUENCE [LARGE SCALE GENOMIC DNA]</scope>
    <source>
        <strain evidence="4 5">DSM 19087</strain>
    </source>
</reference>
<feature type="compositionally biased region" description="Basic and acidic residues" evidence="1">
    <location>
        <begin position="54"/>
        <end position="70"/>
    </location>
</feature>
<dbReference type="RefSeq" id="WP_179422992.1">
    <property type="nucleotide sequence ID" value="NZ_BAAAMP010000002.1"/>
</dbReference>
<evidence type="ECO:0000256" key="1">
    <source>
        <dbReference type="SAM" id="MobiDB-lite"/>
    </source>
</evidence>
<feature type="domain" description="DUF5709" evidence="2">
    <location>
        <begin position="88"/>
        <end position="136"/>
    </location>
</feature>
<reference evidence="3" key="2">
    <citation type="submission" date="2020-09" db="EMBL/GenBank/DDBJ databases">
        <title>Novel species in genus Aeromicrobium.</title>
        <authorList>
            <person name="Zhang G."/>
        </authorList>
    </citation>
    <scope>NUCLEOTIDE SEQUENCE</scope>
    <source>
        <strain evidence="3">SSW1-57</strain>
    </source>
</reference>
<dbReference type="Proteomes" id="UP000659061">
    <property type="component" value="Unassembled WGS sequence"/>
</dbReference>
<dbReference type="Pfam" id="PF18970">
    <property type="entry name" value="DUF5709"/>
    <property type="match status" value="1"/>
</dbReference>
<feature type="compositionally biased region" description="Acidic residues" evidence="1">
    <location>
        <begin position="71"/>
        <end position="88"/>
    </location>
</feature>
<accession>A0A8I0FWC2</accession>
<dbReference type="Proteomes" id="UP000587211">
    <property type="component" value="Unassembled WGS sequence"/>
</dbReference>
<feature type="compositionally biased region" description="Pro residues" evidence="1">
    <location>
        <begin position="1"/>
        <end position="11"/>
    </location>
</feature>
<evidence type="ECO:0000313" key="4">
    <source>
        <dbReference type="EMBL" id="NYI36934.1"/>
    </source>
</evidence>
<gene>
    <name evidence="4" type="ORF">BJ975_000309</name>
    <name evidence="3" type="ORF">IDH50_02830</name>
</gene>
<evidence type="ECO:0000313" key="5">
    <source>
        <dbReference type="Proteomes" id="UP000587211"/>
    </source>
</evidence>
<dbReference type="InterPro" id="IPR043763">
    <property type="entry name" value="DUF5709"/>
</dbReference>
<proteinExistence type="predicted"/>
<protein>
    <recommendedName>
        <fullName evidence="2">DUF5709 domain-containing protein</fullName>
    </recommendedName>
</protein>
<organism evidence="3 6">
    <name type="scientific">Aeromicrobium tamlense</name>
    <dbReference type="NCBI Taxonomy" id="375541"/>
    <lineage>
        <taxon>Bacteria</taxon>
        <taxon>Bacillati</taxon>
        <taxon>Actinomycetota</taxon>
        <taxon>Actinomycetes</taxon>
        <taxon>Propionibacteriales</taxon>
        <taxon>Nocardioidaceae</taxon>
        <taxon>Aeromicrobium</taxon>
    </lineage>
</organism>
<comment type="caution">
    <text evidence="3">The sequence shown here is derived from an EMBL/GenBank/DDBJ whole genome shotgun (WGS) entry which is preliminary data.</text>
</comment>
<dbReference type="AlphaFoldDB" id="A0A8I0FWC2"/>
<evidence type="ECO:0000313" key="3">
    <source>
        <dbReference type="EMBL" id="MBD1269157.1"/>
    </source>
</evidence>